<accession>A0A2Z7D7R2</accession>
<protein>
    <submittedName>
        <fullName evidence="1">Uncharacterized protein</fullName>
    </submittedName>
</protein>
<gene>
    <name evidence="1" type="ORF">F511_36202</name>
</gene>
<evidence type="ECO:0000313" key="1">
    <source>
        <dbReference type="EMBL" id="KZV52901.1"/>
    </source>
</evidence>
<dbReference type="OrthoDB" id="1933455at2759"/>
<sequence>MLEIVARPNPVEEHCQLVLKSAWEAVSSIMADFDEWMHFRTAVRLRDVSSFEDLTKIEDQFLLLAETEQVDELLQWRSMLMSKLYELEVQKLVDEHLENFKLDANQEQAQARVSYQRKEQVDDVVRSVVNIEETADEIGEHQAQTNHHTDNKLEEFEKVIASLDFRIISMDSRMHSMDSKMNTVAGNVKSSQTSLETTVLHHLTEHQLQLASDLGFVKLQLAELVDHLKQAGDAKKGEGGQGGRPGE</sequence>
<evidence type="ECO:0000313" key="2">
    <source>
        <dbReference type="Proteomes" id="UP000250235"/>
    </source>
</evidence>
<organism evidence="1 2">
    <name type="scientific">Dorcoceras hygrometricum</name>
    <dbReference type="NCBI Taxonomy" id="472368"/>
    <lineage>
        <taxon>Eukaryota</taxon>
        <taxon>Viridiplantae</taxon>
        <taxon>Streptophyta</taxon>
        <taxon>Embryophyta</taxon>
        <taxon>Tracheophyta</taxon>
        <taxon>Spermatophyta</taxon>
        <taxon>Magnoliopsida</taxon>
        <taxon>eudicotyledons</taxon>
        <taxon>Gunneridae</taxon>
        <taxon>Pentapetalae</taxon>
        <taxon>asterids</taxon>
        <taxon>lamiids</taxon>
        <taxon>Lamiales</taxon>
        <taxon>Gesneriaceae</taxon>
        <taxon>Didymocarpoideae</taxon>
        <taxon>Trichosporeae</taxon>
        <taxon>Loxocarpinae</taxon>
        <taxon>Dorcoceras</taxon>
    </lineage>
</organism>
<name>A0A2Z7D7R2_9LAMI</name>
<keyword evidence="2" id="KW-1185">Reference proteome</keyword>
<dbReference type="EMBL" id="KQ990596">
    <property type="protein sequence ID" value="KZV52901.1"/>
    <property type="molecule type" value="Genomic_DNA"/>
</dbReference>
<proteinExistence type="predicted"/>
<dbReference type="AlphaFoldDB" id="A0A2Z7D7R2"/>
<dbReference type="Proteomes" id="UP000250235">
    <property type="component" value="Unassembled WGS sequence"/>
</dbReference>
<reference evidence="1 2" key="1">
    <citation type="journal article" date="2015" name="Proc. Natl. Acad. Sci. U.S.A.">
        <title>The resurrection genome of Boea hygrometrica: A blueprint for survival of dehydration.</title>
        <authorList>
            <person name="Xiao L."/>
            <person name="Yang G."/>
            <person name="Zhang L."/>
            <person name="Yang X."/>
            <person name="Zhao S."/>
            <person name="Ji Z."/>
            <person name="Zhou Q."/>
            <person name="Hu M."/>
            <person name="Wang Y."/>
            <person name="Chen M."/>
            <person name="Xu Y."/>
            <person name="Jin H."/>
            <person name="Xiao X."/>
            <person name="Hu G."/>
            <person name="Bao F."/>
            <person name="Hu Y."/>
            <person name="Wan P."/>
            <person name="Li L."/>
            <person name="Deng X."/>
            <person name="Kuang T."/>
            <person name="Xiang C."/>
            <person name="Zhu J.K."/>
            <person name="Oliver M.J."/>
            <person name="He Y."/>
        </authorList>
    </citation>
    <scope>NUCLEOTIDE SEQUENCE [LARGE SCALE GENOMIC DNA]</scope>
    <source>
        <strain evidence="2">cv. XS01</strain>
    </source>
</reference>